<gene>
    <name evidence="3" type="ORF">CCUR1050_LOCUS21099</name>
</gene>
<keyword evidence="1" id="KW-0175">Coiled coil</keyword>
<dbReference type="EMBL" id="HBEZ01038348">
    <property type="protein sequence ID" value="CAD8643415.1"/>
    <property type="molecule type" value="Transcribed_RNA"/>
</dbReference>
<feature type="coiled-coil region" evidence="1">
    <location>
        <begin position="71"/>
        <end position="157"/>
    </location>
</feature>
<accession>A0A7S0MJK3</accession>
<sequence length="324" mass="34580">MGPKQGLASLVVLVICFCFDAAEAYKKASAANSLTSHHGYSYSRDGGVPVSELNLESLSSIRGPPGKRLGNNALLDQAMDAFKQASELEKELKRSEESVSAQTQELRKELAKAKATARTTGQSSYFRREEKLDEDLMRQAEKETARDRKLVAQAESEMQGDKKFLESAYHVKDLGGVLGLSSSSMPIVSDNGCPEHRCHQAKSGGLTPGRCTVAMGSCPQIECYQYQPSGSCTPSGGAASTVCVKPARPVAGCKARRTARWLKKDCPVMRCSLARSLFLQPDFCAVTPADGPCPQLACYHYSDLGSCRLTDGGGPGGPGSSGLN</sequence>
<feature type="chain" id="PRO_5030906794" evidence="2">
    <location>
        <begin position="25"/>
        <end position="324"/>
    </location>
</feature>
<organism evidence="3">
    <name type="scientific">Cryptomonas curvata</name>
    <dbReference type="NCBI Taxonomy" id="233186"/>
    <lineage>
        <taxon>Eukaryota</taxon>
        <taxon>Cryptophyceae</taxon>
        <taxon>Cryptomonadales</taxon>
        <taxon>Cryptomonadaceae</taxon>
        <taxon>Cryptomonas</taxon>
    </lineage>
</organism>
<protein>
    <submittedName>
        <fullName evidence="3">Uncharacterized protein</fullName>
    </submittedName>
</protein>
<proteinExistence type="predicted"/>
<name>A0A7S0MJK3_9CRYP</name>
<evidence type="ECO:0000256" key="1">
    <source>
        <dbReference type="SAM" id="Coils"/>
    </source>
</evidence>
<feature type="signal peptide" evidence="2">
    <location>
        <begin position="1"/>
        <end position="24"/>
    </location>
</feature>
<reference evidence="3" key="1">
    <citation type="submission" date="2021-01" db="EMBL/GenBank/DDBJ databases">
        <authorList>
            <person name="Corre E."/>
            <person name="Pelletier E."/>
            <person name="Niang G."/>
            <person name="Scheremetjew M."/>
            <person name="Finn R."/>
            <person name="Kale V."/>
            <person name="Holt S."/>
            <person name="Cochrane G."/>
            <person name="Meng A."/>
            <person name="Brown T."/>
            <person name="Cohen L."/>
        </authorList>
    </citation>
    <scope>NUCLEOTIDE SEQUENCE</scope>
    <source>
        <strain evidence="3">CCAP979/52</strain>
    </source>
</reference>
<dbReference type="AlphaFoldDB" id="A0A7S0MJK3"/>
<keyword evidence="2" id="KW-0732">Signal</keyword>
<evidence type="ECO:0000313" key="3">
    <source>
        <dbReference type="EMBL" id="CAD8643415.1"/>
    </source>
</evidence>
<evidence type="ECO:0000256" key="2">
    <source>
        <dbReference type="SAM" id="SignalP"/>
    </source>
</evidence>